<dbReference type="Pfam" id="PF00149">
    <property type="entry name" value="Metallophos"/>
    <property type="match status" value="1"/>
</dbReference>
<dbReference type="InterPro" id="IPR004843">
    <property type="entry name" value="Calcineurin-like_PHP"/>
</dbReference>
<evidence type="ECO:0000259" key="1">
    <source>
        <dbReference type="Pfam" id="PF00149"/>
    </source>
</evidence>
<dbReference type="RefSeq" id="WP_309389368.1">
    <property type="nucleotide sequence ID" value="NZ_JADBEO010000007.1"/>
</dbReference>
<protein>
    <submittedName>
        <fullName evidence="2">Metallophosphoesterase</fullName>
    </submittedName>
</protein>
<proteinExistence type="predicted"/>
<dbReference type="InterPro" id="IPR029052">
    <property type="entry name" value="Metallo-depent_PP-like"/>
</dbReference>
<accession>A0ABU1DCW8</accession>
<dbReference type="EMBL" id="JADBEO010000007">
    <property type="protein sequence ID" value="MDR4305951.1"/>
    <property type="molecule type" value="Genomic_DNA"/>
</dbReference>
<dbReference type="PANTHER" id="PTHR37844">
    <property type="entry name" value="SER/THR PROTEIN PHOSPHATASE SUPERFAMILY (AFU_ORTHOLOGUE AFUA_1G14840)"/>
    <property type="match status" value="1"/>
</dbReference>
<dbReference type="Gene3D" id="3.60.21.10">
    <property type="match status" value="1"/>
</dbReference>
<gene>
    <name evidence="2" type="ORF">IHQ68_04840</name>
</gene>
<comment type="caution">
    <text evidence="2">The sequence shown here is derived from an EMBL/GenBank/DDBJ whole genome shotgun (WGS) entry which is preliminary data.</text>
</comment>
<dbReference type="Proteomes" id="UP001181622">
    <property type="component" value="Unassembled WGS sequence"/>
</dbReference>
<feature type="domain" description="Calcineurin-like phosphoesterase" evidence="1">
    <location>
        <begin position="1"/>
        <end position="232"/>
    </location>
</feature>
<name>A0ABU1DCW8_9HYPH</name>
<dbReference type="SUPFAM" id="SSF56300">
    <property type="entry name" value="Metallo-dependent phosphatases"/>
    <property type="match status" value="1"/>
</dbReference>
<evidence type="ECO:0000313" key="3">
    <source>
        <dbReference type="Proteomes" id="UP001181622"/>
    </source>
</evidence>
<organism evidence="2 3">
    <name type="scientific">Chelatococcus sambhunathii</name>
    <dbReference type="NCBI Taxonomy" id="363953"/>
    <lineage>
        <taxon>Bacteria</taxon>
        <taxon>Pseudomonadati</taxon>
        <taxon>Pseudomonadota</taxon>
        <taxon>Alphaproteobacteria</taxon>
        <taxon>Hyphomicrobiales</taxon>
        <taxon>Chelatococcaceae</taxon>
        <taxon>Chelatococcus</taxon>
    </lineage>
</organism>
<sequence length="271" mass="30515">MRLWVLSDLHLRKVACRTGEMPPIVPEADVAVVAGDVVEGIDDAMVWLARTITTRMPVVFCLGNHEFFGEYHEEARRRARAWADRISGLYLLDDSAALIDGVRFLGCTLWTDYMLFAHGERALQQQAMRTAAHRMSDHRQILREPARPGWMAPMFNPADALQVHQASVAWLDAEFVKQHDGKTVVVTHHAPHSLSVAKRWAEDATTPAFVSDLGPLIESGQPELWVHGHTHTAFDYEVKPVFGGRNTRVICNARGYCGENPAFRWDLVIEI</sequence>
<evidence type="ECO:0000313" key="2">
    <source>
        <dbReference type="EMBL" id="MDR4305951.1"/>
    </source>
</evidence>
<reference evidence="2" key="1">
    <citation type="submission" date="2020-10" db="EMBL/GenBank/DDBJ databases">
        <authorList>
            <person name="Abbas A."/>
            <person name="Razzaq R."/>
            <person name="Waqas M."/>
            <person name="Abbas N."/>
            <person name="Nielsen T.K."/>
            <person name="Hansen L.H."/>
            <person name="Hussain S."/>
            <person name="Shahid M."/>
        </authorList>
    </citation>
    <scope>NUCLEOTIDE SEQUENCE</scope>
    <source>
        <strain evidence="2">S14</strain>
    </source>
</reference>
<keyword evidence="3" id="KW-1185">Reference proteome</keyword>
<dbReference type="PANTHER" id="PTHR37844:SF2">
    <property type="entry name" value="SER_THR PROTEIN PHOSPHATASE SUPERFAMILY (AFU_ORTHOLOGUE AFUA_1G14840)"/>
    <property type="match status" value="1"/>
</dbReference>